<feature type="domain" description="SKI/SNO/DAC" evidence="6">
    <location>
        <begin position="111"/>
        <end position="210"/>
    </location>
</feature>
<dbReference type="InterPro" id="IPR052417">
    <property type="entry name" value="Dachshund_domain"/>
</dbReference>
<dbReference type="AlphaFoldDB" id="A0AAW0XG31"/>
<dbReference type="Pfam" id="PF02437">
    <property type="entry name" value="Ski_Sno_DHD"/>
    <property type="match status" value="1"/>
</dbReference>
<name>A0AAW0XG31_CHEQU</name>
<evidence type="ECO:0000256" key="5">
    <source>
        <dbReference type="SAM" id="MobiDB-lite"/>
    </source>
</evidence>
<comment type="caution">
    <text evidence="7">The sequence shown here is derived from an EMBL/GenBank/DDBJ whole genome shotgun (WGS) entry which is preliminary data.</text>
</comment>
<dbReference type="SUPFAM" id="SSF46955">
    <property type="entry name" value="Putative DNA-binding domain"/>
    <property type="match status" value="1"/>
</dbReference>
<sequence length="645" mass="71411">MSTEALMEPSATQGGRPPVSSPPHKSPSPPSSTSLASHLLAAVSQVQSLTSQLPPSVPIPTSSPPGLGYRHGMLGGGMPHQFHLGSEPPMSSLLAGLKDFPRQYHSPPPVPSSESHECKIVDYRGAKVAAFIINGDTMLCLPQAFELFLKHLVGGLHTVYTKLKRLSIEPIVCNVDQVRILRGLGAIQPGVNRCKLLSVKHFDILYKDCTTARPGRPPKRASDFMTMAPTQDTLFDLKKRHMENTGFPNGHLPGDPRLEKSPLLANGYHAPPHFNPLQYMAHHMAGLGYPPLLPGGIPGGIPTGGHVGPHPISPSEASPLKHPQITPESLARYVRMHEERVDRERQMALDQRRGLTPTSMPGPHPMPPTSAHDDHQPPISPVLNLSKGAASEEAQEEREDERDHDLASHDSGRDRDLHDDDRRHNPHDDDRLSDMDDDDDKEESMDVADAWTRASNTLGQTQLTSPPAPPGALASIGGNAPLSSTEVLLRNILGLLRVAEENARHHERQTQCEKAELKMEVLRERELRETLEKQLQEEQKNRILMQKRCAKLKKLRRRLQERLDVEMKRRSRYEDHIRSNSPDALGDINDTIRKEMEAIAAELQNDDLQQNQQQEERDAVDRLLASPALANHPAITAATANTAWR</sequence>
<dbReference type="InterPro" id="IPR009061">
    <property type="entry name" value="DNA-bd_dom_put_sf"/>
</dbReference>
<gene>
    <name evidence="7" type="ORF">OTU49_001358</name>
</gene>
<dbReference type="GO" id="GO:0005634">
    <property type="term" value="C:nucleus"/>
    <property type="evidence" value="ECO:0007669"/>
    <property type="project" value="UniProtKB-SubCell"/>
</dbReference>
<dbReference type="GO" id="GO:0000981">
    <property type="term" value="F:DNA-binding transcription factor activity, RNA polymerase II-specific"/>
    <property type="evidence" value="ECO:0007669"/>
    <property type="project" value="TreeGrafter"/>
</dbReference>
<dbReference type="Proteomes" id="UP001445076">
    <property type="component" value="Unassembled WGS sequence"/>
</dbReference>
<feature type="coiled-coil region" evidence="4">
    <location>
        <begin position="496"/>
        <end position="618"/>
    </location>
</feature>
<feature type="compositionally biased region" description="Basic and acidic residues" evidence="5">
    <location>
        <begin position="401"/>
        <end position="434"/>
    </location>
</feature>
<feature type="region of interest" description="Disordered" evidence="5">
    <location>
        <begin position="340"/>
        <end position="446"/>
    </location>
</feature>
<keyword evidence="4" id="KW-0175">Coiled coil</keyword>
<comment type="subcellular location">
    <subcellularLocation>
        <location evidence="1">Nucleus</location>
    </subcellularLocation>
</comment>
<feature type="compositionally biased region" description="Acidic residues" evidence="5">
    <location>
        <begin position="435"/>
        <end position="446"/>
    </location>
</feature>
<dbReference type="CDD" id="cd22249">
    <property type="entry name" value="UDM1_RNF168_RNF169-like"/>
    <property type="match status" value="1"/>
</dbReference>
<dbReference type="GO" id="GO:0000978">
    <property type="term" value="F:RNA polymerase II cis-regulatory region sequence-specific DNA binding"/>
    <property type="evidence" value="ECO:0007669"/>
    <property type="project" value="TreeGrafter"/>
</dbReference>
<evidence type="ECO:0000256" key="3">
    <source>
        <dbReference type="ARBA" id="ARBA00038192"/>
    </source>
</evidence>
<evidence type="ECO:0000256" key="1">
    <source>
        <dbReference type="ARBA" id="ARBA00004123"/>
    </source>
</evidence>
<evidence type="ECO:0000313" key="7">
    <source>
        <dbReference type="EMBL" id="KAK8743297.1"/>
    </source>
</evidence>
<dbReference type="InterPro" id="IPR003380">
    <property type="entry name" value="SKI/SNO/DAC"/>
</dbReference>
<proteinExistence type="inferred from homology"/>
<feature type="region of interest" description="Disordered" evidence="5">
    <location>
        <begin position="1"/>
        <end position="40"/>
    </location>
</feature>
<dbReference type="Gene3D" id="3.10.260.20">
    <property type="entry name" value="Ski"/>
    <property type="match status" value="1"/>
</dbReference>
<feature type="region of interest" description="Disordered" evidence="5">
    <location>
        <begin position="300"/>
        <end position="326"/>
    </location>
</feature>
<organism evidence="7 8">
    <name type="scientific">Cherax quadricarinatus</name>
    <name type="common">Australian red claw crayfish</name>
    <dbReference type="NCBI Taxonomy" id="27406"/>
    <lineage>
        <taxon>Eukaryota</taxon>
        <taxon>Metazoa</taxon>
        <taxon>Ecdysozoa</taxon>
        <taxon>Arthropoda</taxon>
        <taxon>Crustacea</taxon>
        <taxon>Multicrustacea</taxon>
        <taxon>Malacostraca</taxon>
        <taxon>Eumalacostraca</taxon>
        <taxon>Eucarida</taxon>
        <taxon>Decapoda</taxon>
        <taxon>Pleocyemata</taxon>
        <taxon>Astacidea</taxon>
        <taxon>Parastacoidea</taxon>
        <taxon>Parastacidae</taxon>
        <taxon>Cherax</taxon>
    </lineage>
</organism>
<comment type="similarity">
    <text evidence="3">Belongs to the DACH/dachshund family.</text>
</comment>
<dbReference type="CDD" id="cd21081">
    <property type="entry name" value="DHD_Dac"/>
    <property type="match status" value="1"/>
</dbReference>
<dbReference type="GO" id="GO:0005667">
    <property type="term" value="C:transcription regulator complex"/>
    <property type="evidence" value="ECO:0007669"/>
    <property type="project" value="TreeGrafter"/>
</dbReference>
<evidence type="ECO:0000259" key="6">
    <source>
        <dbReference type="Pfam" id="PF02437"/>
    </source>
</evidence>
<dbReference type="EMBL" id="JARKIK010000025">
    <property type="protein sequence ID" value="KAK8743297.1"/>
    <property type="molecule type" value="Genomic_DNA"/>
</dbReference>
<feature type="compositionally biased region" description="Low complexity" evidence="5">
    <location>
        <begin position="31"/>
        <end position="40"/>
    </location>
</feature>
<dbReference type="PANTHER" id="PTHR12577:SF6">
    <property type="entry name" value="DACHSHUND, ISOFORM B"/>
    <property type="match status" value="1"/>
</dbReference>
<evidence type="ECO:0000256" key="4">
    <source>
        <dbReference type="SAM" id="Coils"/>
    </source>
</evidence>
<feature type="region of interest" description="Disordered" evidence="5">
    <location>
        <begin position="458"/>
        <end position="477"/>
    </location>
</feature>
<evidence type="ECO:0000256" key="2">
    <source>
        <dbReference type="ARBA" id="ARBA00023242"/>
    </source>
</evidence>
<protein>
    <recommendedName>
        <fullName evidence="6">SKI/SNO/DAC domain-containing protein</fullName>
    </recommendedName>
</protein>
<keyword evidence="2" id="KW-0539">Nucleus</keyword>
<accession>A0AAW0XG31</accession>
<dbReference type="InterPro" id="IPR037000">
    <property type="entry name" value="Ski_DNA-bd_sf"/>
</dbReference>
<reference evidence="7 8" key="1">
    <citation type="journal article" date="2024" name="BMC Genomics">
        <title>Genome assembly of redclaw crayfish (Cherax quadricarinatus) provides insights into its immune adaptation and hypoxia tolerance.</title>
        <authorList>
            <person name="Liu Z."/>
            <person name="Zheng J."/>
            <person name="Li H."/>
            <person name="Fang K."/>
            <person name="Wang S."/>
            <person name="He J."/>
            <person name="Zhou D."/>
            <person name="Weng S."/>
            <person name="Chi M."/>
            <person name="Gu Z."/>
            <person name="He J."/>
            <person name="Li F."/>
            <person name="Wang M."/>
        </authorList>
    </citation>
    <scope>NUCLEOTIDE SEQUENCE [LARGE SCALE GENOMIC DNA]</scope>
    <source>
        <strain evidence="7">ZL_2023a</strain>
    </source>
</reference>
<evidence type="ECO:0000313" key="8">
    <source>
        <dbReference type="Proteomes" id="UP001445076"/>
    </source>
</evidence>
<dbReference type="PANTHER" id="PTHR12577">
    <property type="entry name" value="DACHSHUND"/>
    <property type="match status" value="1"/>
</dbReference>
<feature type="compositionally biased region" description="Pro residues" evidence="5">
    <location>
        <begin position="19"/>
        <end position="30"/>
    </location>
</feature>
<dbReference type="FunFam" id="3.10.260.20:FF:000001">
    <property type="entry name" value="Dachshund homolog 1"/>
    <property type="match status" value="1"/>
</dbReference>
<keyword evidence="8" id="KW-1185">Reference proteome</keyword>
<feature type="compositionally biased region" description="Basic and acidic residues" evidence="5">
    <location>
        <begin position="340"/>
        <end position="353"/>
    </location>
</feature>